<protein>
    <submittedName>
        <fullName evidence="4">Acyl carrier protein</fullName>
    </submittedName>
</protein>
<dbReference type="PROSITE" id="PS50075">
    <property type="entry name" value="CARRIER"/>
    <property type="match status" value="1"/>
</dbReference>
<dbReference type="PROSITE" id="PS00012">
    <property type="entry name" value="PHOSPHOPANTETHEINE"/>
    <property type="match status" value="1"/>
</dbReference>
<dbReference type="Pfam" id="PF23297">
    <property type="entry name" value="ACP_SdgA_C"/>
    <property type="match status" value="1"/>
</dbReference>
<dbReference type="Pfam" id="PF00550">
    <property type="entry name" value="PP-binding"/>
    <property type="match status" value="1"/>
</dbReference>
<keyword evidence="2" id="KW-0597">Phosphoprotein</keyword>
<evidence type="ECO:0000313" key="4">
    <source>
        <dbReference type="EMBL" id="MBD2612541.1"/>
    </source>
</evidence>
<dbReference type="InterPro" id="IPR050091">
    <property type="entry name" value="PKS_NRPS_Biosynth_Enz"/>
</dbReference>
<dbReference type="RefSeq" id="WP_190950044.1">
    <property type="nucleotide sequence ID" value="NZ_JACJTC010000010.1"/>
</dbReference>
<dbReference type="SUPFAM" id="SSF47336">
    <property type="entry name" value="ACP-like"/>
    <property type="match status" value="2"/>
</dbReference>
<feature type="domain" description="Carrier" evidence="3">
    <location>
        <begin position="38"/>
        <end position="116"/>
    </location>
</feature>
<evidence type="ECO:0000259" key="3">
    <source>
        <dbReference type="PROSITE" id="PS50075"/>
    </source>
</evidence>
<dbReference type="PANTHER" id="PTHR43775">
    <property type="entry name" value="FATTY ACID SYNTHASE"/>
    <property type="match status" value="1"/>
</dbReference>
<keyword evidence="5" id="KW-1185">Reference proteome</keyword>
<dbReference type="Gene3D" id="1.10.1200.10">
    <property type="entry name" value="ACP-like"/>
    <property type="match status" value="2"/>
</dbReference>
<dbReference type="SMART" id="SM00823">
    <property type="entry name" value="PKS_PP"/>
    <property type="match status" value="2"/>
</dbReference>
<dbReference type="InterPro" id="IPR009081">
    <property type="entry name" value="PP-bd_ACP"/>
</dbReference>
<sequence length="226" mass="25788">MISPFLRELEKDLGYRHLTAIQPQHILLEQLQATPPRRRQATLVSHIQKDVAQILGRDITQLPDPQLGFFEMGMDSLMSLELRNRLQVNLGQILPSTLTFEYPTINALAEYFLGEGLDEEMLYVADTETSEDTKVQAQILKEKEQQAILENYLLEQLAYSLQLPKTKLSSGQFLPELLDSLITVEIKNQIEADFQVNVPLAKFFEEINITQLASFVLLQITTSKAR</sequence>
<comment type="caution">
    <text evidence="4">The sequence shown here is derived from an EMBL/GenBank/DDBJ whole genome shotgun (WGS) entry which is preliminary data.</text>
</comment>
<keyword evidence="1" id="KW-0596">Phosphopantetheine</keyword>
<dbReference type="Proteomes" id="UP000606396">
    <property type="component" value="Unassembled WGS sequence"/>
</dbReference>
<dbReference type="InterPro" id="IPR036736">
    <property type="entry name" value="ACP-like_sf"/>
</dbReference>
<proteinExistence type="predicted"/>
<dbReference type="InterPro" id="IPR020806">
    <property type="entry name" value="PKS_PP-bd"/>
</dbReference>
<dbReference type="InterPro" id="IPR006162">
    <property type="entry name" value="Ppantetheine_attach_site"/>
</dbReference>
<reference evidence="4 5" key="1">
    <citation type="journal article" date="2020" name="ISME J.">
        <title>Comparative genomics reveals insights into cyanobacterial evolution and habitat adaptation.</title>
        <authorList>
            <person name="Chen M.Y."/>
            <person name="Teng W.K."/>
            <person name="Zhao L."/>
            <person name="Hu C.X."/>
            <person name="Zhou Y.K."/>
            <person name="Han B.P."/>
            <person name="Song L.R."/>
            <person name="Shu W.S."/>
        </authorList>
    </citation>
    <scope>NUCLEOTIDE SEQUENCE [LARGE SCALE GENOMIC DNA]</scope>
    <source>
        <strain evidence="4 5">FACHB-252</strain>
    </source>
</reference>
<dbReference type="EMBL" id="JACJTC010000010">
    <property type="protein sequence ID" value="MBD2612541.1"/>
    <property type="molecule type" value="Genomic_DNA"/>
</dbReference>
<name>A0ABR8HB50_NOSPU</name>
<evidence type="ECO:0000256" key="2">
    <source>
        <dbReference type="ARBA" id="ARBA00022553"/>
    </source>
</evidence>
<accession>A0ABR8HB50</accession>
<organism evidence="4 5">
    <name type="scientific">Nostoc punctiforme FACHB-252</name>
    <dbReference type="NCBI Taxonomy" id="1357509"/>
    <lineage>
        <taxon>Bacteria</taxon>
        <taxon>Bacillati</taxon>
        <taxon>Cyanobacteriota</taxon>
        <taxon>Cyanophyceae</taxon>
        <taxon>Nostocales</taxon>
        <taxon>Nostocaceae</taxon>
        <taxon>Nostoc</taxon>
    </lineage>
</organism>
<dbReference type="PANTHER" id="PTHR43775:SF37">
    <property type="entry name" value="SI:DKEY-61P9.11"/>
    <property type="match status" value="1"/>
</dbReference>
<evidence type="ECO:0000256" key="1">
    <source>
        <dbReference type="ARBA" id="ARBA00022450"/>
    </source>
</evidence>
<evidence type="ECO:0000313" key="5">
    <source>
        <dbReference type="Proteomes" id="UP000606396"/>
    </source>
</evidence>
<gene>
    <name evidence="4" type="ORF">H6G94_14835</name>
</gene>